<protein>
    <submittedName>
        <fullName evidence="2">Uncharacterized protein</fullName>
    </submittedName>
</protein>
<comment type="caution">
    <text evidence="2">The sequence shown here is derived from an EMBL/GenBank/DDBJ whole genome shotgun (WGS) entry which is preliminary data.</text>
</comment>
<reference evidence="2 3" key="1">
    <citation type="submission" date="2018-08" db="EMBL/GenBank/DDBJ databases">
        <title>Genome sequencing of Agrobacterium vitis strain ICMP 10754.</title>
        <authorList>
            <person name="Visnovsky S.B."/>
            <person name="Pitman A.R."/>
        </authorList>
    </citation>
    <scope>NUCLEOTIDE SEQUENCE [LARGE SCALE GENOMIC DNA]</scope>
    <source>
        <strain evidence="2 3">ICMP 10754</strain>
    </source>
</reference>
<evidence type="ECO:0000313" key="2">
    <source>
        <dbReference type="EMBL" id="KAA3532003.1"/>
    </source>
</evidence>
<sequence length="76" mass="8302">MGLSQQRDPQEQQPLKRIVCQIEKVFERNSQKEDRVAPPHPASAALGGPLPAGERRTETLRFLTLLPSGEKVAAAG</sequence>
<evidence type="ECO:0000256" key="1">
    <source>
        <dbReference type="SAM" id="MobiDB-lite"/>
    </source>
</evidence>
<organism evidence="2 3">
    <name type="scientific">Agrobacterium vitis</name>
    <name type="common">Rhizobium vitis</name>
    <dbReference type="NCBI Taxonomy" id="373"/>
    <lineage>
        <taxon>Bacteria</taxon>
        <taxon>Pseudomonadati</taxon>
        <taxon>Pseudomonadota</taxon>
        <taxon>Alphaproteobacteria</taxon>
        <taxon>Hyphomicrobiales</taxon>
        <taxon>Rhizobiaceae</taxon>
        <taxon>Rhizobium/Agrobacterium group</taxon>
        <taxon>Agrobacterium</taxon>
    </lineage>
</organism>
<name>A0A368NXR0_AGRVI</name>
<feature type="compositionally biased region" description="Low complexity" evidence="1">
    <location>
        <begin position="42"/>
        <end position="52"/>
    </location>
</feature>
<evidence type="ECO:0000313" key="3">
    <source>
        <dbReference type="Proteomes" id="UP000436911"/>
    </source>
</evidence>
<dbReference type="Proteomes" id="UP000436911">
    <property type="component" value="Unassembled WGS sequence"/>
</dbReference>
<dbReference type="EMBL" id="QUSG01000001">
    <property type="protein sequence ID" value="KAA3532003.1"/>
    <property type="molecule type" value="Genomic_DNA"/>
</dbReference>
<dbReference type="AlphaFoldDB" id="A0A368NXR0"/>
<proteinExistence type="predicted"/>
<accession>A0A368NXR0</accession>
<gene>
    <name evidence="2" type="ORF">DXT89_01115</name>
</gene>
<feature type="region of interest" description="Disordered" evidence="1">
    <location>
        <begin position="29"/>
        <end position="54"/>
    </location>
</feature>